<keyword evidence="9" id="KW-0411">Iron-sulfur</keyword>
<dbReference type="GO" id="GO:0046872">
    <property type="term" value="F:metal ion binding"/>
    <property type="evidence" value="ECO:0007669"/>
    <property type="project" value="UniProtKB-KW"/>
</dbReference>
<dbReference type="GO" id="GO:0051539">
    <property type="term" value="F:4 iron, 4 sulfur cluster binding"/>
    <property type="evidence" value="ECO:0007669"/>
    <property type="project" value="UniProtKB-KW"/>
</dbReference>
<dbReference type="InterPro" id="IPR011257">
    <property type="entry name" value="DNA_glycosylase"/>
</dbReference>
<dbReference type="FunFam" id="1.10.340.30:FF:000005">
    <property type="entry name" value="Endonuclease III-like protein 1"/>
    <property type="match status" value="1"/>
</dbReference>
<evidence type="ECO:0000256" key="5">
    <source>
        <dbReference type="ARBA" id="ARBA00022763"/>
    </source>
</evidence>
<dbReference type="GeneID" id="117235245"/>
<evidence type="ECO:0000313" key="18">
    <source>
        <dbReference type="RefSeq" id="XP_033352994.1"/>
    </source>
</evidence>
<keyword evidence="12 14" id="KW-0326">Glycosidase</keyword>
<dbReference type="InterPro" id="IPR000445">
    <property type="entry name" value="HhH_motif"/>
</dbReference>
<protein>
    <recommendedName>
        <fullName evidence="14">Endonuclease III homolog</fullName>
        <ecNumber evidence="14">3.2.2.-</ecNumber>
        <ecNumber evidence="14">4.2.99.18</ecNumber>
    </recommendedName>
    <alternativeName>
        <fullName evidence="14">Bifunctional DNA N-glycosylase/DNA-(apurinic or apyrimidinic site) lyase</fullName>
        <shortName evidence="14">DNA glycosylase/AP lyase</shortName>
    </alternativeName>
</protein>
<proteinExistence type="inferred from homology"/>
<dbReference type="GO" id="GO:0005739">
    <property type="term" value="C:mitochondrion"/>
    <property type="evidence" value="ECO:0007669"/>
    <property type="project" value="UniProtKB-SubCell"/>
</dbReference>
<dbReference type="InterPro" id="IPR003651">
    <property type="entry name" value="Endonuclease3_FeS-loop_motif"/>
</dbReference>
<dbReference type="HAMAP" id="MF_03183">
    <property type="entry name" value="Endonuclease_III_Nth"/>
    <property type="match status" value="1"/>
</dbReference>
<dbReference type="Gene3D" id="1.10.1670.10">
    <property type="entry name" value="Helix-hairpin-Helix base-excision DNA repair enzymes (C-terminal)"/>
    <property type="match status" value="1"/>
</dbReference>
<keyword evidence="14" id="KW-0496">Mitochondrion</keyword>
<dbReference type="Pfam" id="PF00730">
    <property type="entry name" value="HhH-GPD"/>
    <property type="match status" value="1"/>
</dbReference>
<evidence type="ECO:0000256" key="13">
    <source>
        <dbReference type="ARBA" id="ARBA00044632"/>
    </source>
</evidence>
<dbReference type="EC" id="4.2.99.18" evidence="14"/>
<evidence type="ECO:0000256" key="3">
    <source>
        <dbReference type="ARBA" id="ARBA00022485"/>
    </source>
</evidence>
<accession>A0A6J3KMC3</accession>
<dbReference type="EC" id="3.2.2.-" evidence="14"/>
<comment type="caution">
    <text evidence="14">Lacks conserved residue(s) required for the propagation of feature annotation.</text>
</comment>
<evidence type="ECO:0000256" key="15">
    <source>
        <dbReference type="SAM" id="MobiDB-lite"/>
    </source>
</evidence>
<sequence>MLSLNYIAVYRHDILLFISSRALTYTSSRRNLYKMSKKLKLDVLTKPRSLRSENKGDSKSISTTSGYFDDKDASPKKIVKKKHTPVKIKHEEMKDAANSKNSEIKIEDLQQNETVKKDRAPVKIKYEEMKDVTDSKNTEIKVQDLQNKTVKKKRTPVKIEYEEMKNATESKPNEVKVEDLQDETVKNETVEDKWMPLNWETILENVKEMRKHKTAPVDEMGCHKCIDPNATAKVARYQSLIALMLSSQTKDQVTHAAMQRLITYGCTPELISGTPDDTLGKLIYPVGFWKRKVQYIKKTSKILIEKYNGDIPRTLKELCQLPGVGPKMAHICMQIAWGEVSGIGVDTHVHRICNRLGWVKKSTKIPEDTRIAVEEWLPKDLWSEVNYLLVGFGQEICLPRFPKCDECLNKDICPSSTKSSMKKKT</sequence>
<evidence type="ECO:0000256" key="11">
    <source>
        <dbReference type="ARBA" id="ARBA00023239"/>
    </source>
</evidence>
<organism evidence="17 18">
    <name type="scientific">Bombus vosnesenskii</name>
    <dbReference type="NCBI Taxonomy" id="207650"/>
    <lineage>
        <taxon>Eukaryota</taxon>
        <taxon>Metazoa</taxon>
        <taxon>Ecdysozoa</taxon>
        <taxon>Arthropoda</taxon>
        <taxon>Hexapoda</taxon>
        <taxon>Insecta</taxon>
        <taxon>Pterygota</taxon>
        <taxon>Neoptera</taxon>
        <taxon>Endopterygota</taxon>
        <taxon>Hymenoptera</taxon>
        <taxon>Apocrita</taxon>
        <taxon>Aculeata</taxon>
        <taxon>Apoidea</taxon>
        <taxon>Anthophila</taxon>
        <taxon>Apidae</taxon>
        <taxon>Bombus</taxon>
        <taxon>Pyrobombus</taxon>
    </lineage>
</organism>
<dbReference type="KEGG" id="bvk:117235245"/>
<evidence type="ECO:0000256" key="10">
    <source>
        <dbReference type="ARBA" id="ARBA00023204"/>
    </source>
</evidence>
<dbReference type="InterPro" id="IPR003265">
    <property type="entry name" value="HhH-GPD_domain"/>
</dbReference>
<comment type="function">
    <text evidence="14">Bifunctional DNA N-glycosylase with associated apurinic/apyrimidinic (AP) lyase function that catalyzes the first step in base excision repair (BER), the primary repair pathway for the repair of oxidative DNA damage. The DNA N-glycosylase activity releases the damaged DNA base from DNA by cleaving the N-glycosidic bond, leaving an AP site. The AP lyase activity cleaves the phosphodiester bond 3' to the AP site by a beta-elimination. Primarily recognizes and repairs oxidative base damage of pyrimidines.</text>
</comment>
<dbReference type="AlphaFoldDB" id="A0A6J3KMC3"/>
<dbReference type="GO" id="GO:0000703">
    <property type="term" value="F:oxidized pyrimidine nucleobase lesion DNA N-glycosylase activity"/>
    <property type="evidence" value="ECO:0007669"/>
    <property type="project" value="UniProtKB-UniRule"/>
</dbReference>
<dbReference type="GO" id="GO:0140078">
    <property type="term" value="F:class I DNA-(apurinic or apyrimidinic site) endonuclease activity"/>
    <property type="evidence" value="ECO:0007669"/>
    <property type="project" value="UniProtKB-EC"/>
</dbReference>
<keyword evidence="8" id="KW-0408">Iron</keyword>
<dbReference type="RefSeq" id="XP_033352994.1">
    <property type="nucleotide sequence ID" value="XM_033497103.1"/>
</dbReference>
<gene>
    <name evidence="18" type="primary">LOC117235245</name>
    <name evidence="14" type="synonym">NTH1</name>
</gene>
<dbReference type="Gene3D" id="1.10.340.30">
    <property type="entry name" value="Hypothetical protein, domain 2"/>
    <property type="match status" value="1"/>
</dbReference>
<dbReference type="SMART" id="SM00525">
    <property type="entry name" value="FES"/>
    <property type="match status" value="1"/>
</dbReference>
<reference evidence="18" key="1">
    <citation type="submission" date="2025-08" db="UniProtKB">
        <authorList>
            <consortium name="RefSeq"/>
        </authorList>
    </citation>
    <scope>IDENTIFICATION</scope>
    <source>
        <tissue evidence="18">Muscle</tissue>
    </source>
</reference>
<evidence type="ECO:0000256" key="12">
    <source>
        <dbReference type="ARBA" id="ARBA00023295"/>
    </source>
</evidence>
<keyword evidence="14" id="KW-0539">Nucleus</keyword>
<evidence type="ECO:0000256" key="1">
    <source>
        <dbReference type="ARBA" id="ARBA00001966"/>
    </source>
</evidence>
<evidence type="ECO:0000256" key="4">
    <source>
        <dbReference type="ARBA" id="ARBA00022723"/>
    </source>
</evidence>
<dbReference type="GO" id="GO:0005634">
    <property type="term" value="C:nucleus"/>
    <property type="evidence" value="ECO:0007669"/>
    <property type="project" value="UniProtKB-SubCell"/>
</dbReference>
<dbReference type="SUPFAM" id="SSF48150">
    <property type="entry name" value="DNA-glycosylase"/>
    <property type="match status" value="1"/>
</dbReference>
<dbReference type="InterPro" id="IPR023170">
    <property type="entry name" value="HhH_base_excis_C"/>
</dbReference>
<evidence type="ECO:0000256" key="14">
    <source>
        <dbReference type="HAMAP-Rule" id="MF_03183"/>
    </source>
</evidence>
<feature type="region of interest" description="Disordered" evidence="15">
    <location>
        <begin position="49"/>
        <end position="68"/>
    </location>
</feature>
<evidence type="ECO:0000256" key="2">
    <source>
        <dbReference type="ARBA" id="ARBA00008343"/>
    </source>
</evidence>
<comment type="cofactor">
    <cofactor evidence="1">
        <name>[4Fe-4S] cluster</name>
        <dbReference type="ChEBI" id="CHEBI:49883"/>
    </cofactor>
</comment>
<dbReference type="GO" id="GO:0006285">
    <property type="term" value="P:base-excision repair, AP site formation"/>
    <property type="evidence" value="ECO:0007669"/>
    <property type="project" value="UniProtKB-UniRule"/>
</dbReference>
<dbReference type="GO" id="GO:0003677">
    <property type="term" value="F:DNA binding"/>
    <property type="evidence" value="ECO:0007669"/>
    <property type="project" value="UniProtKB-UniRule"/>
</dbReference>
<dbReference type="GO" id="GO:0006289">
    <property type="term" value="P:nucleotide-excision repair"/>
    <property type="evidence" value="ECO:0007669"/>
    <property type="project" value="TreeGrafter"/>
</dbReference>
<keyword evidence="5 14" id="KW-0227">DNA damage</keyword>
<evidence type="ECO:0000313" key="17">
    <source>
        <dbReference type="Proteomes" id="UP000504631"/>
    </source>
</evidence>
<feature type="domain" description="HhH-GPD" evidence="16">
    <location>
        <begin position="245"/>
        <end position="395"/>
    </location>
</feature>
<evidence type="ECO:0000256" key="6">
    <source>
        <dbReference type="ARBA" id="ARBA00022801"/>
    </source>
</evidence>
<evidence type="ECO:0000256" key="8">
    <source>
        <dbReference type="ARBA" id="ARBA00023004"/>
    </source>
</evidence>
<evidence type="ECO:0000259" key="16">
    <source>
        <dbReference type="SMART" id="SM00478"/>
    </source>
</evidence>
<comment type="catalytic activity">
    <reaction evidence="13 14">
        <text>2'-deoxyribonucleotide-(2'-deoxyribose 5'-phosphate)-2'-deoxyribonucleotide-DNA = a 3'-end 2'-deoxyribonucleotide-(2,3-dehydro-2,3-deoxyribose 5'-phosphate)-DNA + a 5'-end 5'-phospho-2'-deoxyribonucleoside-DNA + H(+)</text>
        <dbReference type="Rhea" id="RHEA:66592"/>
        <dbReference type="Rhea" id="RHEA-COMP:13180"/>
        <dbReference type="Rhea" id="RHEA-COMP:16897"/>
        <dbReference type="Rhea" id="RHEA-COMP:17067"/>
        <dbReference type="ChEBI" id="CHEBI:15378"/>
        <dbReference type="ChEBI" id="CHEBI:136412"/>
        <dbReference type="ChEBI" id="CHEBI:157695"/>
        <dbReference type="ChEBI" id="CHEBI:167181"/>
        <dbReference type="EC" id="4.2.99.18"/>
    </reaction>
</comment>
<evidence type="ECO:0000256" key="9">
    <source>
        <dbReference type="ARBA" id="ARBA00023014"/>
    </source>
</evidence>
<dbReference type="SMART" id="SM00478">
    <property type="entry name" value="ENDO3c"/>
    <property type="match status" value="1"/>
</dbReference>
<keyword evidence="10 14" id="KW-0234">DNA repair</keyword>
<dbReference type="CTD" id="4913"/>
<feature type="compositionally biased region" description="Basic and acidic residues" evidence="15">
    <location>
        <begin position="49"/>
        <end position="58"/>
    </location>
</feature>
<dbReference type="InterPro" id="IPR030841">
    <property type="entry name" value="NTH1"/>
</dbReference>
<dbReference type="Pfam" id="PF00633">
    <property type="entry name" value="HHH"/>
    <property type="match status" value="1"/>
</dbReference>
<keyword evidence="7" id="KW-0809">Transit peptide</keyword>
<keyword evidence="6 14" id="KW-0378">Hydrolase</keyword>
<keyword evidence="11 14" id="KW-0456">Lyase</keyword>
<dbReference type="FunFam" id="1.10.1670.10:FF:000003">
    <property type="entry name" value="Endonuclease III homolog"/>
    <property type="match status" value="1"/>
</dbReference>
<dbReference type="Proteomes" id="UP000504631">
    <property type="component" value="Unplaced"/>
</dbReference>
<dbReference type="PANTHER" id="PTHR43286:SF1">
    <property type="entry name" value="ENDONUCLEASE III-LIKE PROTEIN 1"/>
    <property type="match status" value="1"/>
</dbReference>
<keyword evidence="17" id="KW-1185">Reference proteome</keyword>
<keyword evidence="4" id="KW-0479">Metal-binding</keyword>
<keyword evidence="3" id="KW-0004">4Fe-4S</keyword>
<dbReference type="PROSITE" id="PS01155">
    <property type="entry name" value="ENDONUCLEASE_III_2"/>
    <property type="match status" value="1"/>
</dbReference>
<name>A0A6J3KMC3_9HYME</name>
<dbReference type="InterPro" id="IPR004036">
    <property type="entry name" value="Endonuclease-III-like_CS2"/>
</dbReference>
<evidence type="ECO:0000256" key="7">
    <source>
        <dbReference type="ARBA" id="ARBA00022946"/>
    </source>
</evidence>
<comment type="subcellular location">
    <subcellularLocation>
        <location evidence="14">Nucleus</location>
    </subcellularLocation>
    <subcellularLocation>
        <location evidence="14">Mitochondrion</location>
    </subcellularLocation>
</comment>
<dbReference type="PANTHER" id="PTHR43286">
    <property type="entry name" value="ENDONUCLEASE III-LIKE PROTEIN 1"/>
    <property type="match status" value="1"/>
</dbReference>
<dbReference type="CDD" id="cd00056">
    <property type="entry name" value="ENDO3c"/>
    <property type="match status" value="1"/>
</dbReference>
<comment type="similarity">
    <text evidence="2 14">Belongs to the Nth/MutY family.</text>
</comment>